<organism evidence="1 2">
    <name type="scientific">Pisolithus microcarpus 441</name>
    <dbReference type="NCBI Taxonomy" id="765257"/>
    <lineage>
        <taxon>Eukaryota</taxon>
        <taxon>Fungi</taxon>
        <taxon>Dikarya</taxon>
        <taxon>Basidiomycota</taxon>
        <taxon>Agaricomycotina</taxon>
        <taxon>Agaricomycetes</taxon>
        <taxon>Agaricomycetidae</taxon>
        <taxon>Boletales</taxon>
        <taxon>Sclerodermatineae</taxon>
        <taxon>Pisolithaceae</taxon>
        <taxon>Pisolithus</taxon>
    </lineage>
</organism>
<dbReference type="SUPFAM" id="SSF52540">
    <property type="entry name" value="P-loop containing nucleoside triphosphate hydrolases"/>
    <property type="match status" value="1"/>
</dbReference>
<protein>
    <recommendedName>
        <fullName evidence="3">Myosin motor domain-containing protein</fullName>
    </recommendedName>
</protein>
<sequence>EFCAALDTLFDTLGDTQNWFIFCINLNDSQLLNQLKERLVKGQVCSAGLVEVAEWGVCMFEVSRTPEEF</sequence>
<proteinExistence type="predicted"/>
<evidence type="ECO:0000313" key="2">
    <source>
        <dbReference type="Proteomes" id="UP000054018"/>
    </source>
</evidence>
<name>A0A0C9YY47_9AGAM</name>
<keyword evidence="2" id="KW-1185">Reference proteome</keyword>
<gene>
    <name evidence="1" type="ORF">PISMIDRAFT_65148</name>
</gene>
<reference evidence="1 2" key="1">
    <citation type="submission" date="2014-04" db="EMBL/GenBank/DDBJ databases">
        <authorList>
            <consortium name="DOE Joint Genome Institute"/>
            <person name="Kuo A."/>
            <person name="Kohler A."/>
            <person name="Costa M.D."/>
            <person name="Nagy L.G."/>
            <person name="Floudas D."/>
            <person name="Copeland A."/>
            <person name="Barry K.W."/>
            <person name="Cichocki N."/>
            <person name="Veneault-Fourrey C."/>
            <person name="LaButti K."/>
            <person name="Lindquist E.A."/>
            <person name="Lipzen A."/>
            <person name="Lundell T."/>
            <person name="Morin E."/>
            <person name="Murat C."/>
            <person name="Sun H."/>
            <person name="Tunlid A."/>
            <person name="Henrissat B."/>
            <person name="Grigoriev I.V."/>
            <person name="Hibbett D.S."/>
            <person name="Martin F."/>
            <person name="Nordberg H.P."/>
            <person name="Cantor M.N."/>
            <person name="Hua S.X."/>
        </authorList>
    </citation>
    <scope>NUCLEOTIDE SEQUENCE [LARGE SCALE GENOMIC DNA]</scope>
    <source>
        <strain evidence="1 2">441</strain>
    </source>
</reference>
<accession>A0A0C9YY47</accession>
<dbReference type="EMBL" id="KN833748">
    <property type="protein sequence ID" value="KIK21711.1"/>
    <property type="molecule type" value="Genomic_DNA"/>
</dbReference>
<dbReference type="OrthoDB" id="2633255at2759"/>
<dbReference type="STRING" id="765257.A0A0C9YY47"/>
<evidence type="ECO:0008006" key="3">
    <source>
        <dbReference type="Google" id="ProtNLM"/>
    </source>
</evidence>
<dbReference type="AlphaFoldDB" id="A0A0C9YY47"/>
<evidence type="ECO:0000313" key="1">
    <source>
        <dbReference type="EMBL" id="KIK21711.1"/>
    </source>
</evidence>
<feature type="non-terminal residue" evidence="1">
    <location>
        <position position="1"/>
    </location>
</feature>
<feature type="non-terminal residue" evidence="1">
    <location>
        <position position="69"/>
    </location>
</feature>
<dbReference type="HOGENOM" id="CLU_175210_0_0_1"/>
<dbReference type="Proteomes" id="UP000054018">
    <property type="component" value="Unassembled WGS sequence"/>
</dbReference>
<dbReference type="InterPro" id="IPR027417">
    <property type="entry name" value="P-loop_NTPase"/>
</dbReference>
<reference evidence="2" key="2">
    <citation type="submission" date="2015-01" db="EMBL/GenBank/DDBJ databases">
        <title>Evolutionary Origins and Diversification of the Mycorrhizal Mutualists.</title>
        <authorList>
            <consortium name="DOE Joint Genome Institute"/>
            <consortium name="Mycorrhizal Genomics Consortium"/>
            <person name="Kohler A."/>
            <person name="Kuo A."/>
            <person name="Nagy L.G."/>
            <person name="Floudas D."/>
            <person name="Copeland A."/>
            <person name="Barry K.W."/>
            <person name="Cichocki N."/>
            <person name="Veneault-Fourrey C."/>
            <person name="LaButti K."/>
            <person name="Lindquist E.A."/>
            <person name="Lipzen A."/>
            <person name="Lundell T."/>
            <person name="Morin E."/>
            <person name="Murat C."/>
            <person name="Riley R."/>
            <person name="Ohm R."/>
            <person name="Sun H."/>
            <person name="Tunlid A."/>
            <person name="Henrissat B."/>
            <person name="Grigoriev I.V."/>
            <person name="Hibbett D.S."/>
            <person name="Martin F."/>
        </authorList>
    </citation>
    <scope>NUCLEOTIDE SEQUENCE [LARGE SCALE GENOMIC DNA]</scope>
    <source>
        <strain evidence="2">441</strain>
    </source>
</reference>